<sequence>MHALKLVTVALAAVLLSVSSTDAARSATRTTRPGNDSMAVGDGTFVKSQTNTTTFLGTEYNPNKCVLQFGSLKCDKDDCGELNGYKLECKTLGTQNGKPKTACVCKSVDAAVCQNSTNAGVGGVPQFGDCSGGKQCADSFGHVPSRLELRICAEKLHCVKEISASAKPAEICHTCRSCIAQNDNTVDGQNNSKLADVRRFDCRKICPKEILDSIETRNKKGVGIADELTSTSASAASEEASGSSSASGSGATKGSKASAGPNGKNNEAAVPHVSTVVAAVATAVSALSLL</sequence>
<dbReference type="AlphaFoldDB" id="A0AAD5M681"/>
<protein>
    <recommendedName>
        <fullName evidence="5">Cysteine-rich protein</fullName>
    </recommendedName>
</protein>
<feature type="chain" id="PRO_5042255165" description="Cysteine-rich protein" evidence="2">
    <location>
        <begin position="24"/>
        <end position="290"/>
    </location>
</feature>
<evidence type="ECO:0000313" key="3">
    <source>
        <dbReference type="EMBL" id="KAJ0396073.1"/>
    </source>
</evidence>
<evidence type="ECO:0000313" key="4">
    <source>
        <dbReference type="Proteomes" id="UP001209570"/>
    </source>
</evidence>
<dbReference type="EMBL" id="JAKCXM010000312">
    <property type="protein sequence ID" value="KAJ0396073.1"/>
    <property type="molecule type" value="Genomic_DNA"/>
</dbReference>
<feature type="compositionally biased region" description="Low complexity" evidence="1">
    <location>
        <begin position="233"/>
        <end position="260"/>
    </location>
</feature>
<accession>A0AAD5M681</accession>
<evidence type="ECO:0000256" key="1">
    <source>
        <dbReference type="SAM" id="MobiDB-lite"/>
    </source>
</evidence>
<feature type="signal peptide" evidence="2">
    <location>
        <begin position="1"/>
        <end position="23"/>
    </location>
</feature>
<evidence type="ECO:0008006" key="5">
    <source>
        <dbReference type="Google" id="ProtNLM"/>
    </source>
</evidence>
<proteinExistence type="predicted"/>
<evidence type="ECO:0000256" key="2">
    <source>
        <dbReference type="SAM" id="SignalP"/>
    </source>
</evidence>
<keyword evidence="4" id="KW-1185">Reference proteome</keyword>
<reference evidence="3" key="1">
    <citation type="submission" date="2021-12" db="EMBL/GenBank/DDBJ databases">
        <title>Prjna785345.</title>
        <authorList>
            <person name="Rujirawat T."/>
            <person name="Krajaejun T."/>
        </authorList>
    </citation>
    <scope>NUCLEOTIDE SEQUENCE</scope>
    <source>
        <strain evidence="3">Pi057C3</strain>
    </source>
</reference>
<name>A0AAD5M681_PYTIN</name>
<keyword evidence="2" id="KW-0732">Signal</keyword>
<organism evidence="3 4">
    <name type="scientific">Pythium insidiosum</name>
    <name type="common">Pythiosis disease agent</name>
    <dbReference type="NCBI Taxonomy" id="114742"/>
    <lineage>
        <taxon>Eukaryota</taxon>
        <taxon>Sar</taxon>
        <taxon>Stramenopiles</taxon>
        <taxon>Oomycota</taxon>
        <taxon>Peronosporomycetes</taxon>
        <taxon>Pythiales</taxon>
        <taxon>Pythiaceae</taxon>
        <taxon>Pythium</taxon>
    </lineage>
</organism>
<feature type="region of interest" description="Disordered" evidence="1">
    <location>
        <begin position="233"/>
        <end position="266"/>
    </location>
</feature>
<dbReference type="Proteomes" id="UP001209570">
    <property type="component" value="Unassembled WGS sequence"/>
</dbReference>
<gene>
    <name evidence="3" type="ORF">P43SY_008755</name>
</gene>
<comment type="caution">
    <text evidence="3">The sequence shown here is derived from an EMBL/GenBank/DDBJ whole genome shotgun (WGS) entry which is preliminary data.</text>
</comment>